<dbReference type="RefSeq" id="WP_331209363.1">
    <property type="nucleotide sequence ID" value="NZ_JAZGQL010000014.1"/>
</dbReference>
<dbReference type="SUPFAM" id="SSF57716">
    <property type="entry name" value="Glucocorticoid receptor-like (DNA-binding domain)"/>
    <property type="match status" value="1"/>
</dbReference>
<dbReference type="PROSITE" id="PS51128">
    <property type="entry name" value="ZF_DKSA_2"/>
    <property type="match status" value="1"/>
</dbReference>
<gene>
    <name evidence="6" type="ORF">V1634_19785</name>
</gene>
<feature type="zinc finger region" description="dksA C4-type" evidence="4">
    <location>
        <begin position="76"/>
        <end position="100"/>
    </location>
</feature>
<reference evidence="6 7" key="1">
    <citation type="submission" date="2024-01" db="EMBL/GenBank/DDBJ databases">
        <title>Genome insights into Plantactinospora veratri sp. nov.</title>
        <authorList>
            <person name="Wang L."/>
        </authorList>
    </citation>
    <scope>NUCLEOTIDE SEQUENCE [LARGE SCALE GENOMIC DNA]</scope>
    <source>
        <strain evidence="6 7">NEAU-FHS4</strain>
    </source>
</reference>
<feature type="domain" description="Zinc finger DksA/TraR C4-type" evidence="5">
    <location>
        <begin position="71"/>
        <end position="104"/>
    </location>
</feature>
<name>A0ABU7SGK1_9ACTN</name>
<dbReference type="Proteomes" id="UP001339911">
    <property type="component" value="Unassembled WGS sequence"/>
</dbReference>
<evidence type="ECO:0000313" key="7">
    <source>
        <dbReference type="Proteomes" id="UP001339911"/>
    </source>
</evidence>
<dbReference type="Gene3D" id="1.20.120.910">
    <property type="entry name" value="DksA, coiled-coil domain"/>
    <property type="match status" value="1"/>
</dbReference>
<dbReference type="InterPro" id="IPR000962">
    <property type="entry name" value="Znf_DskA_TraR"/>
</dbReference>
<evidence type="ECO:0000256" key="3">
    <source>
        <dbReference type="ARBA" id="ARBA00022833"/>
    </source>
</evidence>
<comment type="caution">
    <text evidence="6">The sequence shown here is derived from an EMBL/GenBank/DDBJ whole genome shotgun (WGS) entry which is preliminary data.</text>
</comment>
<evidence type="ECO:0000256" key="2">
    <source>
        <dbReference type="ARBA" id="ARBA00022771"/>
    </source>
</evidence>
<dbReference type="EMBL" id="JAZGQL010000014">
    <property type="protein sequence ID" value="MEE6309082.1"/>
    <property type="molecule type" value="Genomic_DNA"/>
</dbReference>
<evidence type="ECO:0000313" key="6">
    <source>
        <dbReference type="EMBL" id="MEE6309082.1"/>
    </source>
</evidence>
<dbReference type="PANTHER" id="PTHR33823">
    <property type="entry name" value="RNA POLYMERASE-BINDING TRANSCRIPTION FACTOR DKSA-RELATED"/>
    <property type="match status" value="1"/>
</dbReference>
<organism evidence="6 7">
    <name type="scientific">Plantactinospora veratri</name>
    <dbReference type="NCBI Taxonomy" id="1436122"/>
    <lineage>
        <taxon>Bacteria</taxon>
        <taxon>Bacillati</taxon>
        <taxon>Actinomycetota</taxon>
        <taxon>Actinomycetes</taxon>
        <taxon>Micromonosporales</taxon>
        <taxon>Micromonosporaceae</taxon>
        <taxon>Plantactinospora</taxon>
    </lineage>
</organism>
<keyword evidence="2" id="KW-0863">Zinc-finger</keyword>
<sequence length="106" mass="11970">MTTVGNSRLQNFQQVLQAQLDQQTAELTKLRAHRTNPEQIGLDPQTVTALINSTQRAVADNSEALKRMTEGTYGTCEQCQREIPTERLEILPHARFCMPCQQARNS</sequence>
<evidence type="ECO:0000256" key="4">
    <source>
        <dbReference type="PROSITE-ProRule" id="PRU00510"/>
    </source>
</evidence>
<dbReference type="PROSITE" id="PS01102">
    <property type="entry name" value="ZF_DKSA_1"/>
    <property type="match status" value="1"/>
</dbReference>
<keyword evidence="3" id="KW-0862">Zinc</keyword>
<evidence type="ECO:0000256" key="1">
    <source>
        <dbReference type="ARBA" id="ARBA00022723"/>
    </source>
</evidence>
<evidence type="ECO:0000259" key="5">
    <source>
        <dbReference type="Pfam" id="PF01258"/>
    </source>
</evidence>
<dbReference type="PANTHER" id="PTHR33823:SF4">
    <property type="entry name" value="GENERAL STRESS PROTEIN 16O"/>
    <property type="match status" value="1"/>
</dbReference>
<keyword evidence="1" id="KW-0479">Metal-binding</keyword>
<dbReference type="Pfam" id="PF01258">
    <property type="entry name" value="zf-dskA_traR"/>
    <property type="match status" value="1"/>
</dbReference>
<accession>A0ABU7SGK1</accession>
<proteinExistence type="predicted"/>
<dbReference type="InterPro" id="IPR020458">
    <property type="entry name" value="Znf_DskA_TraR_CS"/>
</dbReference>
<keyword evidence="7" id="KW-1185">Reference proteome</keyword>
<protein>
    <submittedName>
        <fullName evidence="6">TraR/DksA C4-type zinc finger protein</fullName>
    </submittedName>
</protein>